<name>A0A2A2H3R2_METBR</name>
<proteinExistence type="predicted"/>
<dbReference type="EMBL" id="LMVM01000033">
    <property type="protein sequence ID" value="PAV03933.1"/>
    <property type="molecule type" value="Genomic_DNA"/>
</dbReference>
<protein>
    <submittedName>
        <fullName evidence="1">Uncharacterized protein</fullName>
    </submittedName>
</protein>
<reference evidence="1 2" key="1">
    <citation type="journal article" date="2017" name="BMC Genomics">
        <title>Genomic analysis of methanogenic archaea reveals a shift towards energy conservation.</title>
        <authorList>
            <person name="Gilmore S.P."/>
            <person name="Henske J.K."/>
            <person name="Sexton J.A."/>
            <person name="Solomon K.V."/>
            <person name="Seppala S."/>
            <person name="Yoo J.I."/>
            <person name="Huyett L.M."/>
            <person name="Pressman A."/>
            <person name="Cogan J.Z."/>
            <person name="Kivenson V."/>
            <person name="Peng X."/>
            <person name="Tan Y."/>
            <person name="Valentine D.L."/>
            <person name="O'Malley M.A."/>
        </authorList>
    </citation>
    <scope>NUCLEOTIDE SEQUENCE [LARGE SCALE GENOMIC DNA]</scope>
    <source>
        <strain evidence="1 2">M.o.H.</strain>
    </source>
</reference>
<evidence type="ECO:0000313" key="1">
    <source>
        <dbReference type="EMBL" id="PAV03933.1"/>
    </source>
</evidence>
<accession>A0A2A2H3R2</accession>
<evidence type="ECO:0000313" key="2">
    <source>
        <dbReference type="Proteomes" id="UP000217784"/>
    </source>
</evidence>
<gene>
    <name evidence="1" type="ORF">ASJ80_02650</name>
</gene>
<keyword evidence="2" id="KW-1185">Reference proteome</keyword>
<dbReference type="Proteomes" id="UP000217784">
    <property type="component" value="Unassembled WGS sequence"/>
</dbReference>
<sequence length="150" mass="17442">MNILNKNEAMLILKVNDYIITNLSSGLSELNSEMVTKAHKFHIYYYITKMLAGLCNNYFCNLYHFPVVIVQFLNVKCGKLLEEYINMILNSFCWAVADDTLQIDVSKILKFISDNMELYPALNALNMLNVYYDVNCVPCMNFKNKIIFIH</sequence>
<dbReference type="RefSeq" id="WP_069584096.1">
    <property type="nucleotide sequence ID" value="NZ_LMVM01000033.1"/>
</dbReference>
<dbReference type="AlphaFoldDB" id="A0A2A2H3R2"/>
<organism evidence="1 2">
    <name type="scientific">Methanobacterium bryantii</name>
    <dbReference type="NCBI Taxonomy" id="2161"/>
    <lineage>
        <taxon>Archaea</taxon>
        <taxon>Methanobacteriati</taxon>
        <taxon>Methanobacteriota</taxon>
        <taxon>Methanomada group</taxon>
        <taxon>Methanobacteria</taxon>
        <taxon>Methanobacteriales</taxon>
        <taxon>Methanobacteriaceae</taxon>
        <taxon>Methanobacterium</taxon>
    </lineage>
</organism>
<comment type="caution">
    <text evidence="1">The sequence shown here is derived from an EMBL/GenBank/DDBJ whole genome shotgun (WGS) entry which is preliminary data.</text>
</comment>